<dbReference type="GO" id="GO:0030368">
    <property type="term" value="F:interleukin-17 receptor activity"/>
    <property type="evidence" value="ECO:0007669"/>
    <property type="project" value="InterPro"/>
</dbReference>
<dbReference type="OrthoDB" id="9949622at2759"/>
<dbReference type="PANTHER" id="PTHR15583:SF12">
    <property type="entry name" value="INTERLEUKIN-17 RECEPTOR C"/>
    <property type="match status" value="1"/>
</dbReference>
<comment type="subcellular location">
    <subcellularLocation>
        <location evidence="1">Membrane</location>
        <topology evidence="1">Single-pass type I membrane protein</topology>
    </subcellularLocation>
</comment>
<dbReference type="InParanoid" id="A0A3Q1HZG4"/>
<proteinExistence type="predicted"/>
<keyword evidence="7" id="KW-0325">Glycoprotein</keyword>
<keyword evidence="3 9" id="KW-0732">Signal</keyword>
<evidence type="ECO:0000259" key="10">
    <source>
        <dbReference type="Pfam" id="PF08357"/>
    </source>
</evidence>
<sequence length="623" mass="71264">MFPPGWSIWWILLTLRLSACDVEIYYYNNHEVICSEGISECTMEDVKSLDEEVNNNVVIQNLTPSVKLCCKDHDVFCALCLVIDTEIFEDLEDEGPSGYDEENPKASVTVCYKTTPVMPMCKKVEFTINTTALYEKKTVSIVILKPLGVFFESKVMVYTSKFETSQFLVKEVVAPSLKQVCRQELQQHVVDCHVPRLNIEMNKESNNVDLKFTDGTKPLPSVCIQYEKNGACQRWNKTTIPLYSVAPCMCFQVWKEDDETPMRSLKCPFTNNSNFKRKILQNVSVSVGQGQRNSYGPMLLWNLSAPCRLEGEVWPCHNKNSCREKRGFRQKLGVGKWRQNRKRLWENKGVFEDDFSTCVMVTIEGQDLGPFCLNNTDRWHWSLLAVGVLLLICLTALIFYFLHVYIKKWVWSWNHGGFVKVSRKGHVVLLSPPDVDDHVSELVCQLGSHICNQGFSVSVDQWSRKEQCTLGPLPWLHSQLLKLNSRVVLVLTNKALEKVEEWAHQPKQDIKAKEDDNGVPQIWSPYSDVFTAALCIIQAEKQLGKDQRFLLVKFDSHLGGGRLPKLLQGVPLFQLPSQTQTLLAELTMGGTKRRSVGRRWTGWKWMTSDKWRGTTRPAQGIPI</sequence>
<keyword evidence="5 8" id="KW-0472">Membrane</keyword>
<reference evidence="11" key="3">
    <citation type="submission" date="2025-09" db="UniProtKB">
        <authorList>
            <consortium name="Ensembl"/>
        </authorList>
    </citation>
    <scope>IDENTIFICATION</scope>
</reference>
<dbReference type="InterPro" id="IPR013568">
    <property type="entry name" value="SEFIR_dom"/>
</dbReference>
<dbReference type="Ensembl" id="ENSATET00000013426.3">
    <property type="protein sequence ID" value="ENSATEP00000013210.2"/>
    <property type="gene ID" value="ENSATEG00000009205.3"/>
</dbReference>
<evidence type="ECO:0000256" key="7">
    <source>
        <dbReference type="ARBA" id="ARBA00023180"/>
    </source>
</evidence>
<dbReference type="RefSeq" id="XP_026203023.1">
    <property type="nucleotide sequence ID" value="XM_026347238.1"/>
</dbReference>
<keyword evidence="12" id="KW-1185">Reference proteome</keyword>
<dbReference type="AlphaFoldDB" id="A0A3Q1HZG4"/>
<dbReference type="Pfam" id="PF08357">
    <property type="entry name" value="SEFIR"/>
    <property type="match status" value="1"/>
</dbReference>
<reference evidence="11" key="1">
    <citation type="submission" date="2021-04" db="EMBL/GenBank/DDBJ databases">
        <authorList>
            <consortium name="Wellcome Sanger Institute Data Sharing"/>
        </authorList>
    </citation>
    <scope>NUCLEOTIDE SEQUENCE [LARGE SCALE GENOMIC DNA]</scope>
</reference>
<evidence type="ECO:0000313" key="12">
    <source>
        <dbReference type="Proteomes" id="UP000265040"/>
    </source>
</evidence>
<evidence type="ECO:0000256" key="4">
    <source>
        <dbReference type="ARBA" id="ARBA00022989"/>
    </source>
</evidence>
<dbReference type="Gene3D" id="3.40.50.11530">
    <property type="match status" value="1"/>
</dbReference>
<evidence type="ECO:0000256" key="1">
    <source>
        <dbReference type="ARBA" id="ARBA00004479"/>
    </source>
</evidence>
<dbReference type="InterPro" id="IPR039465">
    <property type="entry name" value="IL-17_rcpt-like"/>
</dbReference>
<evidence type="ECO:0000256" key="3">
    <source>
        <dbReference type="ARBA" id="ARBA00022729"/>
    </source>
</evidence>
<dbReference type="Proteomes" id="UP000265040">
    <property type="component" value="Chromosome 5"/>
</dbReference>
<evidence type="ECO:0000256" key="8">
    <source>
        <dbReference type="SAM" id="Phobius"/>
    </source>
</evidence>
<keyword evidence="6" id="KW-0675">Receptor</keyword>
<feature type="chain" id="PRO_5030079653" description="SEFIR domain-containing protein" evidence="9">
    <location>
        <begin position="21"/>
        <end position="623"/>
    </location>
</feature>
<dbReference type="GO" id="GO:0016020">
    <property type="term" value="C:membrane"/>
    <property type="evidence" value="ECO:0007669"/>
    <property type="project" value="UniProtKB-SubCell"/>
</dbReference>
<feature type="signal peptide" evidence="9">
    <location>
        <begin position="1"/>
        <end position="20"/>
    </location>
</feature>
<evidence type="ECO:0000313" key="11">
    <source>
        <dbReference type="Ensembl" id="ENSATEP00000013210.2"/>
    </source>
</evidence>
<dbReference type="GeneTree" id="ENSGT00940000168503"/>
<organism evidence="11 12">
    <name type="scientific">Anabas testudineus</name>
    <name type="common">Climbing perch</name>
    <name type="synonym">Anthias testudineus</name>
    <dbReference type="NCBI Taxonomy" id="64144"/>
    <lineage>
        <taxon>Eukaryota</taxon>
        <taxon>Metazoa</taxon>
        <taxon>Chordata</taxon>
        <taxon>Craniata</taxon>
        <taxon>Vertebrata</taxon>
        <taxon>Euteleostomi</taxon>
        <taxon>Actinopterygii</taxon>
        <taxon>Neopterygii</taxon>
        <taxon>Teleostei</taxon>
        <taxon>Neoteleostei</taxon>
        <taxon>Acanthomorphata</taxon>
        <taxon>Anabantaria</taxon>
        <taxon>Anabantiformes</taxon>
        <taxon>Anabantoidei</taxon>
        <taxon>Anabantidae</taxon>
        <taxon>Anabas</taxon>
    </lineage>
</organism>
<dbReference type="PANTHER" id="PTHR15583">
    <property type="entry name" value="INTERLEUKIN-17 RECEPTOR"/>
    <property type="match status" value="1"/>
</dbReference>
<feature type="domain" description="SEFIR" evidence="10">
    <location>
        <begin position="436"/>
        <end position="586"/>
    </location>
</feature>
<evidence type="ECO:0000256" key="9">
    <source>
        <dbReference type="SAM" id="SignalP"/>
    </source>
</evidence>
<accession>A0A3Q1HZG4</accession>
<dbReference type="STRING" id="64144.ENSATEP00000013210"/>
<evidence type="ECO:0000256" key="6">
    <source>
        <dbReference type="ARBA" id="ARBA00023170"/>
    </source>
</evidence>
<name>A0A3Q1HZG4_ANATE</name>
<evidence type="ECO:0000256" key="2">
    <source>
        <dbReference type="ARBA" id="ARBA00022692"/>
    </source>
</evidence>
<evidence type="ECO:0000256" key="5">
    <source>
        <dbReference type="ARBA" id="ARBA00023136"/>
    </source>
</evidence>
<keyword evidence="4 8" id="KW-1133">Transmembrane helix</keyword>
<feature type="transmembrane region" description="Helical" evidence="8">
    <location>
        <begin position="379"/>
        <end position="402"/>
    </location>
</feature>
<dbReference type="GeneID" id="113153552"/>
<keyword evidence="2 8" id="KW-0812">Transmembrane</keyword>
<reference evidence="11" key="2">
    <citation type="submission" date="2025-08" db="UniProtKB">
        <authorList>
            <consortium name="Ensembl"/>
        </authorList>
    </citation>
    <scope>IDENTIFICATION</scope>
</reference>
<protein>
    <recommendedName>
        <fullName evidence="10">SEFIR domain-containing protein</fullName>
    </recommendedName>
</protein>